<dbReference type="Gene3D" id="3.40.50.880">
    <property type="match status" value="1"/>
</dbReference>
<dbReference type="InterPro" id="IPR025777">
    <property type="entry name" value="GMPS_ATP_PPase_dom"/>
</dbReference>
<dbReference type="NCBIfam" id="TIGR00884">
    <property type="entry name" value="guaA_Cterm"/>
    <property type="match status" value="1"/>
</dbReference>
<evidence type="ECO:0000259" key="11">
    <source>
        <dbReference type="PROSITE" id="PS51553"/>
    </source>
</evidence>
<keyword evidence="8 9" id="KW-0315">Glutamine amidotransferase</keyword>
<dbReference type="Gene3D" id="3.30.300.10">
    <property type="match status" value="1"/>
</dbReference>
<dbReference type="PRINTS" id="PR00099">
    <property type="entry name" value="CPSGATASE"/>
</dbReference>
<dbReference type="PANTHER" id="PTHR11922:SF2">
    <property type="entry name" value="GMP SYNTHASE [GLUTAMINE-HYDROLYZING]"/>
    <property type="match status" value="1"/>
</dbReference>
<evidence type="ECO:0000256" key="3">
    <source>
        <dbReference type="ARBA" id="ARBA00022598"/>
    </source>
</evidence>
<dbReference type="PANTHER" id="PTHR11922">
    <property type="entry name" value="GMP SYNTHASE-RELATED"/>
    <property type="match status" value="1"/>
</dbReference>
<evidence type="ECO:0000256" key="7">
    <source>
        <dbReference type="ARBA" id="ARBA00022840"/>
    </source>
</evidence>
<dbReference type="SUPFAM" id="SSF54810">
    <property type="entry name" value="GMP synthetase C-terminal dimerisation domain"/>
    <property type="match status" value="1"/>
</dbReference>
<dbReference type="PRINTS" id="PR00097">
    <property type="entry name" value="ANTSNTHASEII"/>
</dbReference>
<feature type="binding site" evidence="10">
    <location>
        <begin position="217"/>
        <end position="223"/>
    </location>
    <ligand>
        <name>ATP</name>
        <dbReference type="ChEBI" id="CHEBI:30616"/>
    </ligand>
</feature>
<dbReference type="Gene3D" id="3.40.50.620">
    <property type="entry name" value="HUPs"/>
    <property type="match status" value="1"/>
</dbReference>
<evidence type="ECO:0000313" key="12">
    <source>
        <dbReference type="EMBL" id="KKW12954.1"/>
    </source>
</evidence>
<reference evidence="12 13" key="1">
    <citation type="journal article" date="2015" name="Nature">
        <title>rRNA introns, odd ribosomes, and small enigmatic genomes across a large radiation of phyla.</title>
        <authorList>
            <person name="Brown C.T."/>
            <person name="Hug L.A."/>
            <person name="Thomas B.C."/>
            <person name="Sharon I."/>
            <person name="Castelle C.J."/>
            <person name="Singh A."/>
            <person name="Wilkins M.J."/>
            <person name="Williams K.H."/>
            <person name="Banfield J.F."/>
        </authorList>
    </citation>
    <scope>NUCLEOTIDE SEQUENCE [LARGE SCALE GENOMIC DNA]</scope>
</reference>
<comment type="caution">
    <text evidence="12">The sequence shown here is derived from an EMBL/GenBank/DDBJ whole genome shotgun (WGS) entry which is preliminary data.</text>
</comment>
<keyword evidence="3 9" id="KW-0436">Ligase</keyword>
<name>A0A0G1Z2G0_9BACT</name>
<dbReference type="EC" id="6.3.5.2" evidence="9"/>
<dbReference type="CDD" id="cd01742">
    <property type="entry name" value="GATase1_GMP_Synthase"/>
    <property type="match status" value="1"/>
</dbReference>
<keyword evidence="5 9" id="KW-0332">GMP biosynthesis</keyword>
<comment type="subunit">
    <text evidence="9">Homodimer.</text>
</comment>
<keyword evidence="7 9" id="KW-0067">ATP-binding</keyword>
<dbReference type="GO" id="GO:0005524">
    <property type="term" value="F:ATP binding"/>
    <property type="evidence" value="ECO:0007669"/>
    <property type="project" value="UniProtKB-UniRule"/>
</dbReference>
<dbReference type="InterPro" id="IPR017926">
    <property type="entry name" value="GATASE"/>
</dbReference>
<evidence type="ECO:0000256" key="8">
    <source>
        <dbReference type="ARBA" id="ARBA00022962"/>
    </source>
</evidence>
<dbReference type="InterPro" id="IPR004739">
    <property type="entry name" value="GMP_synth_GATase"/>
</dbReference>
<dbReference type="CDD" id="cd01997">
    <property type="entry name" value="GMP_synthase_C"/>
    <property type="match status" value="1"/>
</dbReference>
<proteinExistence type="inferred from homology"/>
<evidence type="ECO:0000256" key="10">
    <source>
        <dbReference type="PROSITE-ProRule" id="PRU00886"/>
    </source>
</evidence>
<dbReference type="AlphaFoldDB" id="A0A0G1Z2G0"/>
<comment type="function">
    <text evidence="1 9">Catalyzes the synthesis of GMP from XMP.</text>
</comment>
<dbReference type="GO" id="GO:0005829">
    <property type="term" value="C:cytosol"/>
    <property type="evidence" value="ECO:0007669"/>
    <property type="project" value="TreeGrafter"/>
</dbReference>
<dbReference type="InterPro" id="IPR029062">
    <property type="entry name" value="Class_I_gatase-like"/>
</dbReference>
<dbReference type="PROSITE" id="PS51273">
    <property type="entry name" value="GATASE_TYPE_1"/>
    <property type="match status" value="1"/>
</dbReference>
<evidence type="ECO:0000256" key="5">
    <source>
        <dbReference type="ARBA" id="ARBA00022749"/>
    </source>
</evidence>
<dbReference type="Pfam" id="PF00117">
    <property type="entry name" value="GATase"/>
    <property type="match status" value="1"/>
</dbReference>
<protein>
    <recommendedName>
        <fullName evidence="9">GMP synthase [glutamine-hydrolyzing]</fullName>
        <ecNumber evidence="9">6.3.5.2</ecNumber>
    </recommendedName>
    <alternativeName>
        <fullName evidence="9">GMP synthetase</fullName>
    </alternativeName>
    <alternativeName>
        <fullName evidence="9">Glutamine amidotransferase</fullName>
    </alternativeName>
</protein>
<dbReference type="PATRIC" id="fig|1618448.3.peg.350"/>
<evidence type="ECO:0000256" key="1">
    <source>
        <dbReference type="ARBA" id="ARBA00002332"/>
    </source>
</evidence>
<dbReference type="PRINTS" id="PR00096">
    <property type="entry name" value="GATASE"/>
</dbReference>
<feature type="domain" description="GMPS ATP-PPase" evidence="11">
    <location>
        <begin position="189"/>
        <end position="379"/>
    </location>
</feature>
<dbReference type="SUPFAM" id="SSF52402">
    <property type="entry name" value="Adenine nucleotide alpha hydrolases-like"/>
    <property type="match status" value="1"/>
</dbReference>
<dbReference type="PROSITE" id="PS51553">
    <property type="entry name" value="GMPS_ATP_PPASE"/>
    <property type="match status" value="1"/>
</dbReference>
<evidence type="ECO:0000256" key="4">
    <source>
        <dbReference type="ARBA" id="ARBA00022741"/>
    </source>
</evidence>
<dbReference type="HAMAP" id="MF_00344">
    <property type="entry name" value="GMP_synthase"/>
    <property type="match status" value="1"/>
</dbReference>
<evidence type="ECO:0000256" key="2">
    <source>
        <dbReference type="ARBA" id="ARBA00005153"/>
    </source>
</evidence>
<dbReference type="EMBL" id="LCQD01000006">
    <property type="protein sequence ID" value="KKW12954.1"/>
    <property type="molecule type" value="Genomic_DNA"/>
</dbReference>
<dbReference type="InterPro" id="IPR014729">
    <property type="entry name" value="Rossmann-like_a/b/a_fold"/>
</dbReference>
<dbReference type="InterPro" id="IPR022310">
    <property type="entry name" value="NAD/GMP_synthase"/>
</dbReference>
<comment type="catalytic activity">
    <reaction evidence="9">
        <text>XMP + L-glutamine + ATP + H2O = GMP + L-glutamate + AMP + diphosphate + 2 H(+)</text>
        <dbReference type="Rhea" id="RHEA:11680"/>
        <dbReference type="ChEBI" id="CHEBI:15377"/>
        <dbReference type="ChEBI" id="CHEBI:15378"/>
        <dbReference type="ChEBI" id="CHEBI:29985"/>
        <dbReference type="ChEBI" id="CHEBI:30616"/>
        <dbReference type="ChEBI" id="CHEBI:33019"/>
        <dbReference type="ChEBI" id="CHEBI:57464"/>
        <dbReference type="ChEBI" id="CHEBI:58115"/>
        <dbReference type="ChEBI" id="CHEBI:58359"/>
        <dbReference type="ChEBI" id="CHEBI:456215"/>
        <dbReference type="EC" id="6.3.5.2"/>
    </reaction>
</comment>
<dbReference type="NCBIfam" id="TIGR00888">
    <property type="entry name" value="guaA_Nterm"/>
    <property type="match status" value="1"/>
</dbReference>
<dbReference type="Pfam" id="PF02540">
    <property type="entry name" value="NAD_synthase"/>
    <property type="match status" value="1"/>
</dbReference>
<keyword evidence="4 9" id="KW-0547">Nucleotide-binding</keyword>
<organism evidence="12 13">
    <name type="scientific">Candidatus Gottesmanbacteria bacterium GW2011_GWB1_49_7</name>
    <dbReference type="NCBI Taxonomy" id="1618448"/>
    <lineage>
        <taxon>Bacteria</taxon>
        <taxon>Candidatus Gottesmaniibacteriota</taxon>
    </lineage>
</organism>
<dbReference type="Proteomes" id="UP000034588">
    <property type="component" value="Unassembled WGS sequence"/>
</dbReference>
<dbReference type="SUPFAM" id="SSF52317">
    <property type="entry name" value="Class I glutamine amidotransferase-like"/>
    <property type="match status" value="1"/>
</dbReference>
<dbReference type="GO" id="GO:0003921">
    <property type="term" value="F:GMP synthase activity"/>
    <property type="evidence" value="ECO:0007669"/>
    <property type="project" value="InterPro"/>
</dbReference>
<dbReference type="UniPathway" id="UPA00189">
    <property type="reaction ID" value="UER00296"/>
</dbReference>
<dbReference type="Pfam" id="PF00958">
    <property type="entry name" value="GMP_synt_C"/>
    <property type="match status" value="1"/>
</dbReference>
<feature type="active site" evidence="9">
    <location>
        <position position="163"/>
    </location>
</feature>
<evidence type="ECO:0000313" key="13">
    <source>
        <dbReference type="Proteomes" id="UP000034588"/>
    </source>
</evidence>
<keyword evidence="6 9" id="KW-0658">Purine biosynthesis</keyword>
<evidence type="ECO:0000256" key="9">
    <source>
        <dbReference type="HAMAP-Rule" id="MF_00344"/>
    </source>
</evidence>
<dbReference type="InterPro" id="IPR022955">
    <property type="entry name" value="GMP_synthase"/>
</dbReference>
<evidence type="ECO:0000256" key="6">
    <source>
        <dbReference type="ARBA" id="ARBA00022755"/>
    </source>
</evidence>
<dbReference type="NCBIfam" id="NF000848">
    <property type="entry name" value="PRK00074.1"/>
    <property type="match status" value="1"/>
</dbReference>
<feature type="active site" description="Nucleophile" evidence="9">
    <location>
        <position position="76"/>
    </location>
</feature>
<dbReference type="InterPro" id="IPR001674">
    <property type="entry name" value="GMP_synth_C"/>
</dbReference>
<gene>
    <name evidence="9" type="primary">guaA</name>
    <name evidence="12" type="ORF">UY48_C0006G0007</name>
</gene>
<comment type="pathway">
    <text evidence="2 9">Purine metabolism; GMP biosynthesis; GMP from XMP (L-Gln route): step 1/1.</text>
</comment>
<accession>A0A0G1Z2G0</accession>
<sequence>MEILIVDYGSQYTQLISRRLLEMGAANKILPWDKVTDDLFPSAIILSGGPAVVTDSGAPTLDPCILNFGAPILGICYGMQLLTTALGGSVCTTGDGEYGRASIKALQKSKLLGGIEGEFEVWMSHGVSVDQVPHGFRVDALSESGLFAAISNDDAHFYGVQFHPEVSHTAIGGKILSNFLKIAGIPLRKNSYTRLSNIQIELQEQLGPTSKVLCGVSGGVDSTVVAKLLHDAIGDRLTCVFVDTGLLRQEEVEDTMNMFDGYGIGVKCYDASEQFLYALRGVTDPETKRKIIGREFINAFMTAVGREKFDFLAQGTLYPDVIESMSTKGPSSVIKSHHNVGGLPKELGLKVCEPLRFMFKDEVRELGKELGIPDKMLWRQPFPGPGLAIRIVGEVTPQRVSAARKANHIVSEVVEAEYSTNASKKFWQYFAVYAPVKSVGVVGDERTYGDTIVVRICDSLDGMTANWSRMGYDVLDKISTRITNEVPGISRVVYDISHKPPATIEWE</sequence>
<feature type="active site" evidence="9">
    <location>
        <position position="165"/>
    </location>
</feature>
<dbReference type="FunFam" id="3.30.300.10:FF:000002">
    <property type="entry name" value="GMP synthase [glutamine-hydrolyzing]"/>
    <property type="match status" value="1"/>
</dbReference>